<dbReference type="Gene3D" id="2.130.10.10">
    <property type="entry name" value="YVTN repeat-like/Quinoprotein amine dehydrogenase"/>
    <property type="match status" value="1"/>
</dbReference>
<dbReference type="InterPro" id="IPR015943">
    <property type="entry name" value="WD40/YVTN_repeat-like_dom_sf"/>
</dbReference>
<evidence type="ECO:0000313" key="2">
    <source>
        <dbReference type="EMBL" id="PIA16086.1"/>
    </source>
</evidence>
<gene>
    <name evidence="2" type="ORF">COEREDRAFT_8744</name>
</gene>
<name>A0A2G5BAP4_COERN</name>
<proteinExistence type="predicted"/>
<protein>
    <submittedName>
        <fullName evidence="2">WD40 repeat-like protein</fullName>
    </submittedName>
</protein>
<evidence type="ECO:0000256" key="1">
    <source>
        <dbReference type="SAM" id="MobiDB-lite"/>
    </source>
</evidence>
<dbReference type="InterPro" id="IPR001680">
    <property type="entry name" value="WD40_rpt"/>
</dbReference>
<feature type="compositionally biased region" description="Low complexity" evidence="1">
    <location>
        <begin position="164"/>
        <end position="181"/>
    </location>
</feature>
<sequence length="684" mass="76268">MCNVWLHFCGLQSGKVLQDLNYLSGGKARKVEVKHTSRFEVAGKFQVEGLEAAKLILRNFNYTVINSNTVRLWLCDEYLKDCRQVVIERIHHMEGEDVRLYKYCQSFGLICKLETSGGTARVWMDLDLEAQSVVNSIRKVGYFGTRPQAYIESSESELIILDESNSSDADESSSNSMSVDSEPTKVLQTKSPLQTSIGAPTLASAAAAPSFGAARKSTAKRPGILHRADDRKGKLLRVSPTKIQHPPERRPAAAFHSARYQHDLMSNSTSPGLSDDQDMLEEDQKHVRNILDMEEWRAKAPFIYEFIYRRVPEETACDEGCCLSMAWCIGEQNNSINCFLSQGNVPAASLVRDWLSLGLTSDEATSAITMTAFEIPRRGQMANIKSLLGAFNSNEVSILHKNLNKDDNQHAISSLQLYDEGQILFGCTMQSVIVWSTDMIRQKETLLLIDEVDGVYNVGRDYVVANSSKGEMGVWKSGSRNYLWRYNDTRKFRDQSILLDGTPRITALQVAASDTGAYVGSSSGHLSYCDFRAPYIEMRTSGHRGILKCIELSGDHGILTGTYDGHLSLIDSRFMRAGGRPSELSVVERYHAPFGSNTITNIRVCPQDPNVFACSVDTNVYIYCKEPSQGNGSLLFNHKAHQTQVTDFCWHPDPDFQYTIGSTEVGTMRGSGELQIWRPSGIIL</sequence>
<dbReference type="STRING" id="763665.A0A2G5BAP4"/>
<reference evidence="2 3" key="1">
    <citation type="journal article" date="2015" name="Genome Biol. Evol.">
        <title>Phylogenomic analyses indicate that early fungi evolved digesting cell walls of algal ancestors of land plants.</title>
        <authorList>
            <person name="Chang Y."/>
            <person name="Wang S."/>
            <person name="Sekimoto S."/>
            <person name="Aerts A.L."/>
            <person name="Choi C."/>
            <person name="Clum A."/>
            <person name="LaButti K.M."/>
            <person name="Lindquist E.A."/>
            <person name="Yee Ngan C."/>
            <person name="Ohm R.A."/>
            <person name="Salamov A.A."/>
            <person name="Grigoriev I.V."/>
            <person name="Spatafora J.W."/>
            <person name="Berbee M.L."/>
        </authorList>
    </citation>
    <scope>NUCLEOTIDE SEQUENCE [LARGE SCALE GENOMIC DNA]</scope>
    <source>
        <strain evidence="2 3">NRRL 1564</strain>
    </source>
</reference>
<organism evidence="2 3">
    <name type="scientific">Coemansia reversa (strain ATCC 12441 / NRRL 1564)</name>
    <dbReference type="NCBI Taxonomy" id="763665"/>
    <lineage>
        <taxon>Eukaryota</taxon>
        <taxon>Fungi</taxon>
        <taxon>Fungi incertae sedis</taxon>
        <taxon>Zoopagomycota</taxon>
        <taxon>Kickxellomycotina</taxon>
        <taxon>Kickxellomycetes</taxon>
        <taxon>Kickxellales</taxon>
        <taxon>Kickxellaceae</taxon>
        <taxon>Coemansia</taxon>
    </lineage>
</organism>
<dbReference type="SMART" id="SM00320">
    <property type="entry name" value="WD40"/>
    <property type="match status" value="4"/>
</dbReference>
<evidence type="ECO:0000313" key="3">
    <source>
        <dbReference type="Proteomes" id="UP000242474"/>
    </source>
</evidence>
<dbReference type="AlphaFoldDB" id="A0A2G5BAP4"/>
<dbReference type="InterPro" id="IPR036322">
    <property type="entry name" value="WD40_repeat_dom_sf"/>
</dbReference>
<dbReference type="SUPFAM" id="SSF50978">
    <property type="entry name" value="WD40 repeat-like"/>
    <property type="match status" value="1"/>
</dbReference>
<accession>A0A2G5BAP4</accession>
<dbReference type="EMBL" id="KZ303502">
    <property type="protein sequence ID" value="PIA16086.1"/>
    <property type="molecule type" value="Genomic_DNA"/>
</dbReference>
<dbReference type="OrthoDB" id="5536067at2759"/>
<feature type="region of interest" description="Disordered" evidence="1">
    <location>
        <begin position="164"/>
        <end position="191"/>
    </location>
</feature>
<keyword evidence="3" id="KW-1185">Reference proteome</keyword>
<dbReference type="Proteomes" id="UP000242474">
    <property type="component" value="Unassembled WGS sequence"/>
</dbReference>